<keyword evidence="5 9" id="KW-0472">Membrane</keyword>
<dbReference type="GeneID" id="20237372"/>
<evidence type="ECO:0000256" key="7">
    <source>
        <dbReference type="ARBA" id="ARBA00023224"/>
    </source>
</evidence>
<feature type="compositionally biased region" description="Polar residues" evidence="8">
    <location>
        <begin position="48"/>
        <end position="63"/>
    </location>
</feature>
<dbReference type="SUPFAM" id="SSF81321">
    <property type="entry name" value="Family A G protein-coupled receptor-like"/>
    <property type="match status" value="1"/>
</dbReference>
<dbReference type="PRINTS" id="PR00237">
    <property type="entry name" value="GPCRRHODOPSN"/>
</dbReference>
<keyword evidence="11" id="KW-1185">Reference proteome</keyword>
<protein>
    <recommendedName>
        <fullName evidence="12">G-protein coupled receptors family 1 profile domain-containing protein</fullName>
    </recommendedName>
</protein>
<evidence type="ECO:0008006" key="12">
    <source>
        <dbReference type="Google" id="ProtNLM"/>
    </source>
</evidence>
<dbReference type="CTD" id="20237372"/>
<evidence type="ECO:0000256" key="8">
    <source>
        <dbReference type="SAM" id="MobiDB-lite"/>
    </source>
</evidence>
<dbReference type="AlphaFoldDB" id="V4CGQ5"/>
<keyword evidence="7" id="KW-0807">Transducer</keyword>
<dbReference type="EMBL" id="KB200521">
    <property type="protein sequence ID" value="ESP01280.1"/>
    <property type="molecule type" value="Genomic_DNA"/>
</dbReference>
<evidence type="ECO:0000256" key="3">
    <source>
        <dbReference type="ARBA" id="ARBA00022989"/>
    </source>
</evidence>
<evidence type="ECO:0000313" key="10">
    <source>
        <dbReference type="EMBL" id="ESP01280.1"/>
    </source>
</evidence>
<evidence type="ECO:0000256" key="1">
    <source>
        <dbReference type="ARBA" id="ARBA00004141"/>
    </source>
</evidence>
<evidence type="ECO:0000313" key="11">
    <source>
        <dbReference type="Proteomes" id="UP000030746"/>
    </source>
</evidence>
<dbReference type="Gene3D" id="1.20.1070.10">
    <property type="entry name" value="Rhodopsin 7-helix transmembrane proteins"/>
    <property type="match status" value="2"/>
</dbReference>
<evidence type="ECO:0000256" key="9">
    <source>
        <dbReference type="SAM" id="Phobius"/>
    </source>
</evidence>
<dbReference type="OrthoDB" id="2132067at2759"/>
<evidence type="ECO:0000256" key="5">
    <source>
        <dbReference type="ARBA" id="ARBA00023136"/>
    </source>
</evidence>
<comment type="subcellular location">
    <subcellularLocation>
        <location evidence="1">Membrane</location>
        <topology evidence="1">Multi-pass membrane protein</topology>
    </subcellularLocation>
</comment>
<keyword evidence="4" id="KW-0297">G-protein coupled receptor</keyword>
<dbReference type="Proteomes" id="UP000030746">
    <property type="component" value="Unassembled WGS sequence"/>
</dbReference>
<sequence length="288" mass="32469">MTGSQFLAVDLGLEKATRKKSLEVLEMYKNHIISSKISQTRYGDKNGRSSGQWGRSLNDSSASPLRGHRSSQQQTDPALQSRQQVIKMLVVIITVFLISLGPILIIHVINNISGYKNVGGYNYCIPGYTNVGGYNYRIPDQLGTYINYTCYYINISVYKNVGGYNYFIPDQFGTYINCTCYYINISGYKNVGGYNYCFPDQLGTEVVFNLLPYVQSSLNPVIYIIMSKNIRRSICKHLPIPLIKLCSRCGDQNYNTMVSMNSTIPAHHAIRSNMDHQRSVQQSQAANL</sequence>
<evidence type="ECO:0000256" key="6">
    <source>
        <dbReference type="ARBA" id="ARBA00023170"/>
    </source>
</evidence>
<reference evidence="10 11" key="1">
    <citation type="journal article" date="2013" name="Nature">
        <title>Insights into bilaterian evolution from three spiralian genomes.</title>
        <authorList>
            <person name="Simakov O."/>
            <person name="Marletaz F."/>
            <person name="Cho S.J."/>
            <person name="Edsinger-Gonzales E."/>
            <person name="Havlak P."/>
            <person name="Hellsten U."/>
            <person name="Kuo D.H."/>
            <person name="Larsson T."/>
            <person name="Lv J."/>
            <person name="Arendt D."/>
            <person name="Savage R."/>
            <person name="Osoegawa K."/>
            <person name="de Jong P."/>
            <person name="Grimwood J."/>
            <person name="Chapman J.A."/>
            <person name="Shapiro H."/>
            <person name="Aerts A."/>
            <person name="Otillar R.P."/>
            <person name="Terry A.Y."/>
            <person name="Boore J.L."/>
            <person name="Grigoriev I.V."/>
            <person name="Lindberg D.R."/>
            <person name="Seaver E.C."/>
            <person name="Weisblat D.A."/>
            <person name="Putnam N.H."/>
            <person name="Rokhsar D.S."/>
        </authorList>
    </citation>
    <scope>NUCLEOTIDE SEQUENCE [LARGE SCALE GENOMIC DNA]</scope>
</reference>
<dbReference type="GO" id="GO:0004930">
    <property type="term" value="F:G protein-coupled receptor activity"/>
    <property type="evidence" value="ECO:0007669"/>
    <property type="project" value="UniProtKB-KW"/>
</dbReference>
<organism evidence="10 11">
    <name type="scientific">Lottia gigantea</name>
    <name type="common">Giant owl limpet</name>
    <dbReference type="NCBI Taxonomy" id="225164"/>
    <lineage>
        <taxon>Eukaryota</taxon>
        <taxon>Metazoa</taxon>
        <taxon>Spiralia</taxon>
        <taxon>Lophotrochozoa</taxon>
        <taxon>Mollusca</taxon>
        <taxon>Gastropoda</taxon>
        <taxon>Patellogastropoda</taxon>
        <taxon>Lottioidea</taxon>
        <taxon>Lottiidae</taxon>
        <taxon>Lottia</taxon>
    </lineage>
</organism>
<proteinExistence type="predicted"/>
<keyword evidence="2 9" id="KW-0812">Transmembrane</keyword>
<keyword evidence="6" id="KW-0675">Receptor</keyword>
<dbReference type="HOGENOM" id="CLU_967364_0_0_1"/>
<keyword evidence="3 9" id="KW-1133">Transmembrane helix</keyword>
<dbReference type="InterPro" id="IPR000276">
    <property type="entry name" value="GPCR_Rhodpsn"/>
</dbReference>
<evidence type="ECO:0000256" key="4">
    <source>
        <dbReference type="ARBA" id="ARBA00023040"/>
    </source>
</evidence>
<dbReference type="KEGG" id="lgi:LOTGIDRAFT_157456"/>
<dbReference type="PANTHER" id="PTHR45695:SF9">
    <property type="entry name" value="LEUCOKININ RECEPTOR"/>
    <property type="match status" value="1"/>
</dbReference>
<dbReference type="PANTHER" id="PTHR45695">
    <property type="entry name" value="LEUCOKININ RECEPTOR-RELATED"/>
    <property type="match status" value="1"/>
</dbReference>
<feature type="transmembrane region" description="Helical" evidence="9">
    <location>
        <begin position="89"/>
        <end position="109"/>
    </location>
</feature>
<gene>
    <name evidence="10" type="ORF">LOTGIDRAFT_157456</name>
</gene>
<feature type="region of interest" description="Disordered" evidence="8">
    <location>
        <begin position="40"/>
        <end position="78"/>
    </location>
</feature>
<evidence type="ECO:0000256" key="2">
    <source>
        <dbReference type="ARBA" id="ARBA00022692"/>
    </source>
</evidence>
<accession>V4CGQ5</accession>
<dbReference type="GO" id="GO:0005886">
    <property type="term" value="C:plasma membrane"/>
    <property type="evidence" value="ECO:0007669"/>
    <property type="project" value="TreeGrafter"/>
</dbReference>
<dbReference type="RefSeq" id="XP_009047914.1">
    <property type="nucleotide sequence ID" value="XM_009049666.1"/>
</dbReference>
<name>V4CGQ5_LOTGI</name>